<protein>
    <recommendedName>
        <fullName evidence="6">Late embryogenesis abundant protein LEA-2 subgroup domain-containing protein</fullName>
    </recommendedName>
</protein>
<dbReference type="GO" id="GO:0009506">
    <property type="term" value="C:plasmodesma"/>
    <property type="evidence" value="ECO:0007669"/>
    <property type="project" value="TreeGrafter"/>
</dbReference>
<dbReference type="EMBL" id="CM017623">
    <property type="protein sequence ID" value="TYH86978.1"/>
    <property type="molecule type" value="Genomic_DNA"/>
</dbReference>
<reference evidence="4 5" key="1">
    <citation type="submission" date="2019-07" db="EMBL/GenBank/DDBJ databases">
        <title>WGS assembly of Gossypium tomentosum.</title>
        <authorList>
            <person name="Chen Z.J."/>
            <person name="Sreedasyam A."/>
            <person name="Ando A."/>
            <person name="Song Q."/>
            <person name="De L."/>
            <person name="Hulse-Kemp A."/>
            <person name="Ding M."/>
            <person name="Ye W."/>
            <person name="Kirkbride R."/>
            <person name="Jenkins J."/>
            <person name="Plott C."/>
            <person name="Lovell J."/>
            <person name="Lin Y.-M."/>
            <person name="Vaughn R."/>
            <person name="Liu B."/>
            <person name="Li W."/>
            <person name="Simpson S."/>
            <person name="Scheffler B."/>
            <person name="Saski C."/>
            <person name="Grover C."/>
            <person name="Hu G."/>
            <person name="Conover J."/>
            <person name="Carlson J."/>
            <person name="Shu S."/>
            <person name="Boston L."/>
            <person name="Williams M."/>
            <person name="Peterson D."/>
            <person name="Mcgee K."/>
            <person name="Jones D."/>
            <person name="Wendel J."/>
            <person name="Stelly D."/>
            <person name="Grimwood J."/>
            <person name="Schmutz J."/>
        </authorList>
    </citation>
    <scope>NUCLEOTIDE SEQUENCE [LARGE SCALE GENOMIC DNA]</scope>
    <source>
        <strain evidence="4">7179.01</strain>
    </source>
</reference>
<dbReference type="Proteomes" id="UP000322667">
    <property type="component" value="Chromosome D01"/>
</dbReference>
<evidence type="ECO:0000256" key="1">
    <source>
        <dbReference type="ARBA" id="ARBA00004370"/>
    </source>
</evidence>
<evidence type="ECO:0000313" key="4">
    <source>
        <dbReference type="EMBL" id="TYH86978.1"/>
    </source>
</evidence>
<gene>
    <name evidence="4" type="ORF">ES332_D01G082100v1</name>
</gene>
<evidence type="ECO:0008006" key="6">
    <source>
        <dbReference type="Google" id="ProtNLM"/>
    </source>
</evidence>
<dbReference type="PANTHER" id="PTHR31415">
    <property type="entry name" value="OS05G0367900 PROTEIN"/>
    <property type="match status" value="1"/>
</dbReference>
<evidence type="ECO:0000256" key="3">
    <source>
        <dbReference type="SAM" id="Phobius"/>
    </source>
</evidence>
<keyword evidence="5" id="KW-1185">Reference proteome</keyword>
<proteinExistence type="predicted"/>
<dbReference type="GO" id="GO:0098542">
    <property type="term" value="P:defense response to other organism"/>
    <property type="evidence" value="ECO:0007669"/>
    <property type="project" value="InterPro"/>
</dbReference>
<dbReference type="PANTHER" id="PTHR31415:SF52">
    <property type="entry name" value="LATE EMBRYOGENESIS ABUNDANT (LEA) HYDROXYPROLINE-RICH GLYCOPROTEIN FAMILY-RELATED"/>
    <property type="match status" value="1"/>
</dbReference>
<comment type="subcellular location">
    <subcellularLocation>
        <location evidence="1">Membrane</location>
    </subcellularLocation>
</comment>
<evidence type="ECO:0000256" key="2">
    <source>
        <dbReference type="ARBA" id="ARBA00023136"/>
    </source>
</evidence>
<name>A0A5D2M6M8_GOSTO</name>
<feature type="transmembrane region" description="Helical" evidence="3">
    <location>
        <begin position="213"/>
        <end position="232"/>
    </location>
</feature>
<keyword evidence="3" id="KW-1133">Transmembrane helix</keyword>
<dbReference type="AlphaFoldDB" id="A0A5D2M6M8"/>
<evidence type="ECO:0000313" key="5">
    <source>
        <dbReference type="Proteomes" id="UP000322667"/>
    </source>
</evidence>
<dbReference type="GO" id="GO:0005886">
    <property type="term" value="C:plasma membrane"/>
    <property type="evidence" value="ECO:0007669"/>
    <property type="project" value="TreeGrafter"/>
</dbReference>
<keyword evidence="3" id="KW-0812">Transmembrane</keyword>
<dbReference type="InterPro" id="IPR044839">
    <property type="entry name" value="NDR1-like"/>
</dbReference>
<accession>A0A5D2M6M8</accession>
<organism evidence="4 5">
    <name type="scientific">Gossypium tomentosum</name>
    <name type="common">Hawaiian cotton</name>
    <name type="synonym">Gossypium sandvicense</name>
    <dbReference type="NCBI Taxonomy" id="34277"/>
    <lineage>
        <taxon>Eukaryota</taxon>
        <taxon>Viridiplantae</taxon>
        <taxon>Streptophyta</taxon>
        <taxon>Embryophyta</taxon>
        <taxon>Tracheophyta</taxon>
        <taxon>Spermatophyta</taxon>
        <taxon>Magnoliopsida</taxon>
        <taxon>eudicotyledons</taxon>
        <taxon>Gunneridae</taxon>
        <taxon>Pentapetalae</taxon>
        <taxon>rosids</taxon>
        <taxon>malvids</taxon>
        <taxon>Malvales</taxon>
        <taxon>Malvaceae</taxon>
        <taxon>Malvoideae</taxon>
        <taxon>Gossypium</taxon>
    </lineage>
</organism>
<keyword evidence="2 3" id="KW-0472">Membrane</keyword>
<sequence>MGISKYIVIAQHFRKKKKEEDNSQSPENMSDSDGGCCRCCCSFIFTLGLTALFMWLSLRTSNPKCSIENFYLPSLDTTLKNPNDTTLNLTLKLENTNKDKGIKYDAVKVAVSDSQNRNHVVANVSVPGFYQGHKKKAKKNGTGTANLTVASQVTSNNGMRVFWVDLSTSVKFKIMFWYTKKHKIRVGANMTVNATGVKVERKGIKLKSMAPRMGSFCVVMGSLLNFLVFSLLHF</sequence>